<gene>
    <name evidence="4" type="ORF">ABLG96_20600</name>
</gene>
<dbReference type="AlphaFoldDB" id="A0AAU8DMQ6"/>
<reference evidence="4" key="1">
    <citation type="submission" date="2024-05" db="EMBL/GenBank/DDBJ databases">
        <authorList>
            <person name="Cai S.Y."/>
            <person name="Jin L.M."/>
            <person name="Li H.R."/>
        </authorList>
    </citation>
    <scope>NUCLEOTIDE SEQUENCE</scope>
    <source>
        <strain evidence="4">A5-74</strain>
    </source>
</reference>
<dbReference type="CDD" id="cd06170">
    <property type="entry name" value="LuxR_C_like"/>
    <property type="match status" value="1"/>
</dbReference>
<proteinExistence type="predicted"/>
<dbReference type="RefSeq" id="WP_353649173.1">
    <property type="nucleotide sequence ID" value="NZ_CP159218.1"/>
</dbReference>
<dbReference type="Pfam" id="PF13191">
    <property type="entry name" value="AAA_16"/>
    <property type="match status" value="1"/>
</dbReference>
<dbReference type="GO" id="GO:0006355">
    <property type="term" value="P:regulation of DNA-templated transcription"/>
    <property type="evidence" value="ECO:0007669"/>
    <property type="project" value="InterPro"/>
</dbReference>
<evidence type="ECO:0000259" key="3">
    <source>
        <dbReference type="PROSITE" id="PS50043"/>
    </source>
</evidence>
<organism evidence="4">
    <name type="scientific">Nakamurella sp. A5-74</name>
    <dbReference type="NCBI Taxonomy" id="3158264"/>
    <lineage>
        <taxon>Bacteria</taxon>
        <taxon>Bacillati</taxon>
        <taxon>Actinomycetota</taxon>
        <taxon>Actinomycetes</taxon>
        <taxon>Nakamurellales</taxon>
        <taxon>Nakamurellaceae</taxon>
        <taxon>Nakamurella</taxon>
    </lineage>
</organism>
<dbReference type="InterPro" id="IPR016032">
    <property type="entry name" value="Sig_transdc_resp-reg_C-effctor"/>
</dbReference>
<accession>A0AAU8DMQ6</accession>
<dbReference type="Pfam" id="PF00196">
    <property type="entry name" value="GerE"/>
    <property type="match status" value="1"/>
</dbReference>
<dbReference type="InterPro" id="IPR000792">
    <property type="entry name" value="Tscrpt_reg_LuxR_C"/>
</dbReference>
<dbReference type="PANTHER" id="PTHR16305:SF35">
    <property type="entry name" value="TRANSCRIPTIONAL ACTIVATOR DOMAIN"/>
    <property type="match status" value="1"/>
</dbReference>
<evidence type="ECO:0000313" key="4">
    <source>
        <dbReference type="EMBL" id="XCG63558.1"/>
    </source>
</evidence>
<keyword evidence="1" id="KW-0547">Nucleotide-binding</keyword>
<dbReference type="PROSITE" id="PS00622">
    <property type="entry name" value="HTH_LUXR_1"/>
    <property type="match status" value="1"/>
</dbReference>
<dbReference type="EMBL" id="CP159218">
    <property type="protein sequence ID" value="XCG63558.1"/>
    <property type="molecule type" value="Genomic_DNA"/>
</dbReference>
<name>A0AAU8DMQ6_9ACTN</name>
<dbReference type="InterPro" id="IPR036388">
    <property type="entry name" value="WH-like_DNA-bd_sf"/>
</dbReference>
<dbReference type="Gene3D" id="3.40.50.300">
    <property type="entry name" value="P-loop containing nucleotide triphosphate hydrolases"/>
    <property type="match status" value="1"/>
</dbReference>
<evidence type="ECO:0000256" key="1">
    <source>
        <dbReference type="ARBA" id="ARBA00022741"/>
    </source>
</evidence>
<dbReference type="GO" id="GO:0005737">
    <property type="term" value="C:cytoplasm"/>
    <property type="evidence" value="ECO:0007669"/>
    <property type="project" value="TreeGrafter"/>
</dbReference>
<dbReference type="Gene3D" id="1.10.10.10">
    <property type="entry name" value="Winged helix-like DNA-binding domain superfamily/Winged helix DNA-binding domain"/>
    <property type="match status" value="1"/>
</dbReference>
<protein>
    <submittedName>
        <fullName evidence="4">LuxR family transcriptional regulator</fullName>
    </submittedName>
</protein>
<dbReference type="SUPFAM" id="SSF52540">
    <property type="entry name" value="P-loop containing nucleoside triphosphate hydrolases"/>
    <property type="match status" value="1"/>
</dbReference>
<evidence type="ECO:0000256" key="2">
    <source>
        <dbReference type="ARBA" id="ARBA00022840"/>
    </source>
</evidence>
<dbReference type="InterPro" id="IPR027417">
    <property type="entry name" value="P-loop_NTPase"/>
</dbReference>
<dbReference type="PRINTS" id="PR00038">
    <property type="entry name" value="HTHLUXR"/>
</dbReference>
<dbReference type="GO" id="GO:0003677">
    <property type="term" value="F:DNA binding"/>
    <property type="evidence" value="ECO:0007669"/>
    <property type="project" value="InterPro"/>
</dbReference>
<dbReference type="GO" id="GO:0005524">
    <property type="term" value="F:ATP binding"/>
    <property type="evidence" value="ECO:0007669"/>
    <property type="project" value="UniProtKB-KW"/>
</dbReference>
<dbReference type="PROSITE" id="PS50043">
    <property type="entry name" value="HTH_LUXR_2"/>
    <property type="match status" value="1"/>
</dbReference>
<dbReference type="PANTHER" id="PTHR16305">
    <property type="entry name" value="TESTICULAR SOLUBLE ADENYLYL CYCLASE"/>
    <property type="match status" value="1"/>
</dbReference>
<dbReference type="SMART" id="SM00421">
    <property type="entry name" value="HTH_LUXR"/>
    <property type="match status" value="1"/>
</dbReference>
<sequence length="897" mass="95494">MRNPATSSTPVIGRRVEIARIDELLDTARNGRGAVLVLRGPAGIGKSRLLEQATGAATGYDVVTACGTEFEADLPFAALHQLCAPLLSQLDDLPAPHRDALRVAFGLAAGTPEVFRIGLATLELLARAARNRPLLCVIDDAHWLDSASTQALTFLARRITVERIAMMFAFRTPSPVDELDRLPGLVIDGLSDAEARTLLASQSHVTLDEQVRDRILTEARGHPLALLEMPTAGGFAPLDFSSVPTRIERGFVERLDTLPEGAQMLMIVASADPTGDPGLLWPAARLLDIDVPTSTAAATATGLVEFGTRIRFCHPLARSAVYRVADAERRRSAHRVLAEATDAIADPDRRVWHRAQAGTGPDDDVASDLERSAARAQARGGVVAAAAFAERAAELTLDAARRIDRTIAAAEAHLEAGATDTAASLLATVETTGLDALRYAQVDQLRGRIAFLRHNDGKGPDLMLRAARRLAEVDPQKSRECLLDALEMSMVVGRAHGVMDRVLEAARSTAPAAGTPDVLDALAVLSTQGHLAAAPLLRKALDGGDEPLWVRRPALSVMIAGELWDQPVHAEIVEWLLKTGRESGSPMGLRLGLAQATSRAVLTGDLAEAMAAVAEEEAIADATGTIPLSYPRLHLASIRGNRENALELFAEATAAATASGSGQLMANVHWAAAVLHNGLANYPAALAAAQQASVHGDLLLAGLALPELIEAAVRCGDHAAATVALKSLTERTSAGGTGSGLGIAAYARGLVTGDEEHYRQAVELLQDSPLLPYRGRALLLYGEWLRREGRRRDCRLHLRAAHDLFSGAGIDAFAERAAGELRATGERARSRSGPAQDELTMQELNIARLVATGATSNEVAARLFISPRTVDAHLRNIFSKLDISSRRQLRDRPKIGS</sequence>
<feature type="domain" description="HTH luxR-type" evidence="3">
    <location>
        <begin position="832"/>
        <end position="897"/>
    </location>
</feature>
<dbReference type="GO" id="GO:0004016">
    <property type="term" value="F:adenylate cyclase activity"/>
    <property type="evidence" value="ECO:0007669"/>
    <property type="project" value="TreeGrafter"/>
</dbReference>
<dbReference type="InterPro" id="IPR041664">
    <property type="entry name" value="AAA_16"/>
</dbReference>
<dbReference type="SUPFAM" id="SSF46894">
    <property type="entry name" value="C-terminal effector domain of the bipartite response regulators"/>
    <property type="match status" value="1"/>
</dbReference>
<keyword evidence="2" id="KW-0067">ATP-binding</keyword>